<feature type="coiled-coil region" evidence="1">
    <location>
        <begin position="456"/>
        <end position="504"/>
    </location>
</feature>
<dbReference type="PANTHER" id="PTHR32114">
    <property type="entry name" value="ABC TRANSPORTER ABCH.3"/>
    <property type="match status" value="1"/>
</dbReference>
<feature type="coiled-coil region" evidence="1">
    <location>
        <begin position="293"/>
        <end position="430"/>
    </location>
</feature>
<dbReference type="Gene3D" id="3.40.50.300">
    <property type="entry name" value="P-loop containing nucleotide triphosphate hydrolases"/>
    <property type="match status" value="2"/>
</dbReference>
<dbReference type="PANTHER" id="PTHR32114:SF2">
    <property type="entry name" value="ABC TRANSPORTER ABCH.3"/>
    <property type="match status" value="1"/>
</dbReference>
<dbReference type="Pfam" id="PF13476">
    <property type="entry name" value="AAA_23"/>
    <property type="match status" value="1"/>
</dbReference>
<dbReference type="SUPFAM" id="SSF75712">
    <property type="entry name" value="Rad50 coiled-coil Zn hook"/>
    <property type="match status" value="1"/>
</dbReference>
<dbReference type="RefSeq" id="WP_188405915.1">
    <property type="nucleotide sequence ID" value="NZ_BMGL01000006.1"/>
</dbReference>
<accession>A0A917E7F0</accession>
<dbReference type="Pfam" id="PF13558">
    <property type="entry name" value="SbcC_Walker_B"/>
    <property type="match status" value="1"/>
</dbReference>
<keyword evidence="4" id="KW-1185">Reference proteome</keyword>
<dbReference type="InterPro" id="IPR027417">
    <property type="entry name" value="P-loop_NTPase"/>
</dbReference>
<reference evidence="3 4" key="1">
    <citation type="journal article" date="2014" name="Int. J. Syst. Evol. Microbiol.">
        <title>Complete genome sequence of Corynebacterium casei LMG S-19264T (=DSM 44701T), isolated from a smear-ripened cheese.</title>
        <authorList>
            <consortium name="US DOE Joint Genome Institute (JGI-PGF)"/>
            <person name="Walter F."/>
            <person name="Albersmeier A."/>
            <person name="Kalinowski J."/>
            <person name="Ruckert C."/>
        </authorList>
    </citation>
    <scope>NUCLEOTIDE SEQUENCE [LARGE SCALE GENOMIC DNA]</scope>
    <source>
        <strain evidence="3 4">CGMCC 1.12925</strain>
    </source>
</reference>
<name>A0A917E7F0_9FLAO</name>
<dbReference type="AlphaFoldDB" id="A0A917E7F0"/>
<evidence type="ECO:0000313" key="3">
    <source>
        <dbReference type="EMBL" id="GGE12240.1"/>
    </source>
</evidence>
<evidence type="ECO:0000313" key="4">
    <source>
        <dbReference type="Proteomes" id="UP000599688"/>
    </source>
</evidence>
<dbReference type="GO" id="GO:0016887">
    <property type="term" value="F:ATP hydrolysis activity"/>
    <property type="evidence" value="ECO:0007669"/>
    <property type="project" value="InterPro"/>
</dbReference>
<feature type="coiled-coil region" evidence="1">
    <location>
        <begin position="545"/>
        <end position="586"/>
    </location>
</feature>
<protein>
    <submittedName>
        <fullName evidence="3">Nuclease SbcCD subunit C</fullName>
    </submittedName>
</protein>
<feature type="coiled-coil region" evidence="1">
    <location>
        <begin position="194"/>
        <end position="268"/>
    </location>
</feature>
<keyword evidence="1" id="KW-0175">Coiled coil</keyword>
<dbReference type="EMBL" id="BMGL01000006">
    <property type="protein sequence ID" value="GGE12240.1"/>
    <property type="molecule type" value="Genomic_DNA"/>
</dbReference>
<proteinExistence type="predicted"/>
<dbReference type="GO" id="GO:0006302">
    <property type="term" value="P:double-strand break repair"/>
    <property type="evidence" value="ECO:0007669"/>
    <property type="project" value="InterPro"/>
</dbReference>
<feature type="coiled-coil region" evidence="1">
    <location>
        <begin position="741"/>
        <end position="836"/>
    </location>
</feature>
<feature type="coiled-coil region" evidence="1">
    <location>
        <begin position="617"/>
        <end position="660"/>
    </location>
</feature>
<dbReference type="SUPFAM" id="SSF52540">
    <property type="entry name" value="P-loop containing nucleoside triphosphate hydrolases"/>
    <property type="match status" value="2"/>
</dbReference>
<sequence length="1008" mass="117099">MKILEIRFKNINSLKGEHHINFEAEPLQSNSLFAITGPTGSGKSTLLDVICLALFNQIPRMNKVSKSELAKTKAVITRHQKEAFAEVIYESAAGKFLSHWDIQYNRNDNLNDYEMRIKDLHSNEEFDLKKSEVPAQNEALIGLSYKQFIKSILLAQGEFAKFLQAKDSERKKILEQITGTEIYRKLGMLAFEKAKHIQDAIKENKRRIADTQEELLGNNEIDEKKVAHQKLEAEKEKRSKEKEVLLQQQNLLNEKNRLAKDLVSTKEESFKFENELKVFLNVNEVKIQKHSKTQAFAEELQQWKNKKTELERLYIETEQIQKNILQLKNEEDSLIKAIQNILPHQIDLKQVTAHLEAFRIEVNRLTHQLNDVRKEYKLHWNSLKNELRKVDIEFKNQSLEEIEIELDENLTRWKKEENKLQLQIKQFEANYEKIASSEIADLLEKAIEAKQLEPAIFKLKAQTEEYELQIKKCNQELKDLPNRLESKINLIEKEQLKLDVIQEKKQHQLTIANLDKLRSYLQNGEACPLCGSEMHPYAKHLPKIEDDLDLKIKEQKHKIQQFEKERNTLNEELISLQNKLKTNRQQFRKTSEDLATEQQKWETHYADLSKQKGKLNWEDYAQQLKKYQSNLEQIKKNKEKIELSRNVAEKLSELQELTKQGTVAKNKLNSVYEGSDIDHEVGKLKSNWDKLSEKIEGKKETKLRLKNKHKELANEFDVFSKQLEKKVIRKGFKSIDASLAARLSEQEFQNLQHQQQKLAQQVSDAKAKIQHIEKELTTISQKIKATSMDELQGDITRITEEIQEIEESSKRLFSELERQKEKLERISALQKAIKKTQKGNEYWLLMAELIGDAEGKKFNDFAQDLSLEHLLSMANVQLKELNDRYQLDRPSPDEGSDLVVIDFHMGSERRSVRTLSGGETFVVSLALALALSDLASKNVQIDSLFIDEGFGTLDPETLDQTLDTLERLQAESNKTIGIISHVEALKERIQTQIKLSKNGQGYSSLEVI</sequence>
<evidence type="ECO:0000259" key="2">
    <source>
        <dbReference type="Pfam" id="PF13476"/>
    </source>
</evidence>
<organism evidence="3 4">
    <name type="scientific">Psychroflexus salis</name>
    <dbReference type="NCBI Taxonomy" id="1526574"/>
    <lineage>
        <taxon>Bacteria</taxon>
        <taxon>Pseudomonadati</taxon>
        <taxon>Bacteroidota</taxon>
        <taxon>Flavobacteriia</taxon>
        <taxon>Flavobacteriales</taxon>
        <taxon>Flavobacteriaceae</taxon>
        <taxon>Psychroflexus</taxon>
    </lineage>
</organism>
<gene>
    <name evidence="3" type="primary">sbcC</name>
    <name evidence="3" type="ORF">GCM10010831_12070</name>
</gene>
<comment type="caution">
    <text evidence="3">The sequence shown here is derived from an EMBL/GenBank/DDBJ whole genome shotgun (WGS) entry which is preliminary data.</text>
</comment>
<feature type="domain" description="Rad50/SbcC-type AAA" evidence="2">
    <location>
        <begin position="6"/>
        <end position="215"/>
    </location>
</feature>
<dbReference type="InterPro" id="IPR038729">
    <property type="entry name" value="Rad50/SbcC_AAA"/>
</dbReference>
<evidence type="ECO:0000256" key="1">
    <source>
        <dbReference type="SAM" id="Coils"/>
    </source>
</evidence>
<dbReference type="Proteomes" id="UP000599688">
    <property type="component" value="Unassembled WGS sequence"/>
</dbReference>